<proteinExistence type="predicted"/>
<reference evidence="2 3" key="1">
    <citation type="submission" date="2024-05" db="EMBL/GenBank/DDBJ databases">
        <title>Genome sequencing and assembly of Indian major carp, Cirrhinus mrigala (Hamilton, 1822).</title>
        <authorList>
            <person name="Mohindra V."/>
            <person name="Chowdhury L.M."/>
            <person name="Lal K."/>
            <person name="Jena J.K."/>
        </authorList>
    </citation>
    <scope>NUCLEOTIDE SEQUENCE [LARGE SCALE GENOMIC DNA]</scope>
    <source>
        <strain evidence="2">CM1030</strain>
        <tissue evidence="2">Blood</tissue>
    </source>
</reference>
<feature type="compositionally biased region" description="Low complexity" evidence="1">
    <location>
        <begin position="66"/>
        <end position="77"/>
    </location>
</feature>
<evidence type="ECO:0000313" key="2">
    <source>
        <dbReference type="EMBL" id="KAL0197023.1"/>
    </source>
</evidence>
<dbReference type="Proteomes" id="UP001529510">
    <property type="component" value="Unassembled WGS sequence"/>
</dbReference>
<gene>
    <name evidence="2" type="ORF">M9458_005563</name>
</gene>
<name>A0ABD0RF97_CIRMR</name>
<feature type="non-terminal residue" evidence="2">
    <location>
        <position position="113"/>
    </location>
</feature>
<organism evidence="2 3">
    <name type="scientific">Cirrhinus mrigala</name>
    <name type="common">Mrigala</name>
    <dbReference type="NCBI Taxonomy" id="683832"/>
    <lineage>
        <taxon>Eukaryota</taxon>
        <taxon>Metazoa</taxon>
        <taxon>Chordata</taxon>
        <taxon>Craniata</taxon>
        <taxon>Vertebrata</taxon>
        <taxon>Euteleostomi</taxon>
        <taxon>Actinopterygii</taxon>
        <taxon>Neopterygii</taxon>
        <taxon>Teleostei</taxon>
        <taxon>Ostariophysi</taxon>
        <taxon>Cypriniformes</taxon>
        <taxon>Cyprinidae</taxon>
        <taxon>Labeoninae</taxon>
        <taxon>Labeonini</taxon>
        <taxon>Cirrhinus</taxon>
    </lineage>
</organism>
<sequence length="113" mass="12276">LAMRATASPQVHLEQAAESQLQNQSRAHFSRQPVKYHRQGSAGAQLRKTSSQSQDEDNSGSKEGLASRSADSSRSSSPEPETPIKTHCRLHETPVPQNKTAYTPESQTAPHTG</sequence>
<feature type="compositionally biased region" description="Polar residues" evidence="1">
    <location>
        <begin position="95"/>
        <end position="113"/>
    </location>
</feature>
<feature type="compositionally biased region" description="Polar residues" evidence="1">
    <location>
        <begin position="17"/>
        <end position="27"/>
    </location>
</feature>
<evidence type="ECO:0000256" key="1">
    <source>
        <dbReference type="SAM" id="MobiDB-lite"/>
    </source>
</evidence>
<keyword evidence="3" id="KW-1185">Reference proteome</keyword>
<accession>A0ABD0RF97</accession>
<evidence type="ECO:0000313" key="3">
    <source>
        <dbReference type="Proteomes" id="UP001529510"/>
    </source>
</evidence>
<dbReference type="AlphaFoldDB" id="A0ABD0RF97"/>
<dbReference type="EMBL" id="JAMKFB020000003">
    <property type="protein sequence ID" value="KAL0197023.1"/>
    <property type="molecule type" value="Genomic_DNA"/>
</dbReference>
<feature type="region of interest" description="Disordered" evidence="1">
    <location>
        <begin position="1"/>
        <end position="113"/>
    </location>
</feature>
<feature type="non-terminal residue" evidence="2">
    <location>
        <position position="1"/>
    </location>
</feature>
<comment type="caution">
    <text evidence="2">The sequence shown here is derived from an EMBL/GenBank/DDBJ whole genome shotgun (WGS) entry which is preliminary data.</text>
</comment>
<protein>
    <submittedName>
        <fullName evidence="2">Uncharacterized protein</fullName>
    </submittedName>
</protein>